<gene>
    <name evidence="2" type="ORF">Pcinc_035163</name>
</gene>
<evidence type="ECO:0000313" key="2">
    <source>
        <dbReference type="EMBL" id="KAK3858657.1"/>
    </source>
</evidence>
<dbReference type="PANTHER" id="PTHR13318:SF247">
    <property type="entry name" value="GH16156P"/>
    <property type="match status" value="1"/>
</dbReference>
<dbReference type="PANTHER" id="PTHR13318">
    <property type="entry name" value="PARTNER OF PAIRED, ISOFORM B-RELATED"/>
    <property type="match status" value="1"/>
</dbReference>
<evidence type="ECO:0000256" key="1">
    <source>
        <dbReference type="SAM" id="MobiDB-lite"/>
    </source>
</evidence>
<dbReference type="InterPro" id="IPR032675">
    <property type="entry name" value="LRR_dom_sf"/>
</dbReference>
<comment type="caution">
    <text evidence="2">The sequence shown here is derived from an EMBL/GenBank/DDBJ whole genome shotgun (WGS) entry which is preliminary data.</text>
</comment>
<dbReference type="Gene3D" id="3.80.10.10">
    <property type="entry name" value="Ribonuclease Inhibitor"/>
    <property type="match status" value="2"/>
</dbReference>
<dbReference type="SUPFAM" id="SSF52047">
    <property type="entry name" value="RNI-like"/>
    <property type="match status" value="1"/>
</dbReference>
<accession>A0AAE1EN81</accession>
<feature type="compositionally biased region" description="Pro residues" evidence="1">
    <location>
        <begin position="93"/>
        <end position="114"/>
    </location>
</feature>
<dbReference type="AlphaFoldDB" id="A0AAE1EN81"/>
<feature type="compositionally biased region" description="Polar residues" evidence="1">
    <location>
        <begin position="125"/>
        <end position="135"/>
    </location>
</feature>
<dbReference type="EMBL" id="JAWQEG010005247">
    <property type="protein sequence ID" value="KAK3858657.1"/>
    <property type="molecule type" value="Genomic_DNA"/>
</dbReference>
<evidence type="ECO:0000313" key="3">
    <source>
        <dbReference type="Proteomes" id="UP001286313"/>
    </source>
</evidence>
<proteinExistence type="predicted"/>
<dbReference type="GO" id="GO:0019005">
    <property type="term" value="C:SCF ubiquitin ligase complex"/>
    <property type="evidence" value="ECO:0007669"/>
    <property type="project" value="TreeGrafter"/>
</dbReference>
<sequence length="718" mass="80375">MPDRKSVLPVSTLCVELITQLLIEIITVSKYTAKKVIPPIKREAITGTRVRNAMAKMSASHHRHPTGNGPQQPGPTTPLDTMLEQTAQNTTPPASPPEQPSQNTPPPPSPPQDTPPEQLSHDTTSESTIPGTLSDISPESPTQSIPPPSPPQQDTSSDSTQDRSSECTDEPSSEPTSPSIPPIPPSLINTEQTKQNVLTPEERQKRVAGVVKELGSLLESLSHVALHTRLFTTVAAGLDMTYMKDKRTRPAIQNIIVQFIGVALRELDFGKARMFSELEMCKILFEQLDCATRLESLIIDRSCYWRSQVFENLNDKLRSLPNLTVLRIQYICTPEIIKGLSEMCPVLCDLSVRGSEKITDLECGEIAKCTGLRSLDISGTRITGRGCWKVLDKVKELSWLHHCAFNCNSDSLLFESRADLFDYVKKQLQRGAAERIPTELPNLSEATFSLKNFWLFNPFTSDLLTTTLCPQLTHLRLDFIFQDLQEEPDVSVLASLTQLNKLEVNFYDRCSVDLVSQMIEGCGPHLTCLHLHLADDWFFAAQVHNVVATFCPNLITLTFSGDYKARHTLEECNDKLDLGIPSPAHPKLKHLKLTGVVSDQRLRFMLLHCPSLQTLHLDGELEWLHDATFTEALQHNPLPHLEELWFNVSTTVTLATVALVLKQDNRLANVGRLCHMADSTMEQYQLLRSHVNKHNLNVKLIWVTDERCNTETNKVVAH</sequence>
<protein>
    <submittedName>
        <fullName evidence="2">Uncharacterized protein</fullName>
    </submittedName>
</protein>
<dbReference type="Proteomes" id="UP001286313">
    <property type="component" value="Unassembled WGS sequence"/>
</dbReference>
<reference evidence="2" key="1">
    <citation type="submission" date="2023-10" db="EMBL/GenBank/DDBJ databases">
        <title>Genome assemblies of two species of porcelain crab, Petrolisthes cinctipes and Petrolisthes manimaculis (Anomura: Porcellanidae).</title>
        <authorList>
            <person name="Angst P."/>
        </authorList>
    </citation>
    <scope>NUCLEOTIDE SEQUENCE</scope>
    <source>
        <strain evidence="2">PB745_01</strain>
        <tissue evidence="2">Gill</tissue>
    </source>
</reference>
<feature type="compositionally biased region" description="Polar residues" evidence="1">
    <location>
        <begin position="83"/>
        <end position="92"/>
    </location>
</feature>
<name>A0AAE1EN81_PETCI</name>
<keyword evidence="3" id="KW-1185">Reference proteome</keyword>
<feature type="region of interest" description="Disordered" evidence="1">
    <location>
        <begin position="54"/>
        <end position="188"/>
    </location>
</feature>
<dbReference type="GO" id="GO:0031146">
    <property type="term" value="P:SCF-dependent proteasomal ubiquitin-dependent protein catabolic process"/>
    <property type="evidence" value="ECO:0007669"/>
    <property type="project" value="TreeGrafter"/>
</dbReference>
<organism evidence="2 3">
    <name type="scientific">Petrolisthes cinctipes</name>
    <name type="common">Flat porcelain crab</name>
    <dbReference type="NCBI Taxonomy" id="88211"/>
    <lineage>
        <taxon>Eukaryota</taxon>
        <taxon>Metazoa</taxon>
        <taxon>Ecdysozoa</taxon>
        <taxon>Arthropoda</taxon>
        <taxon>Crustacea</taxon>
        <taxon>Multicrustacea</taxon>
        <taxon>Malacostraca</taxon>
        <taxon>Eumalacostraca</taxon>
        <taxon>Eucarida</taxon>
        <taxon>Decapoda</taxon>
        <taxon>Pleocyemata</taxon>
        <taxon>Anomura</taxon>
        <taxon>Galatheoidea</taxon>
        <taxon>Porcellanidae</taxon>
        <taxon>Petrolisthes</taxon>
    </lineage>
</organism>